<dbReference type="EMBL" id="VXIT01000015">
    <property type="protein sequence ID" value="KAA6407935.1"/>
    <property type="molecule type" value="Genomic_DNA"/>
</dbReference>
<organism evidence="1 2">
    <name type="scientific">Lasallia pustulata</name>
    <dbReference type="NCBI Taxonomy" id="136370"/>
    <lineage>
        <taxon>Eukaryota</taxon>
        <taxon>Fungi</taxon>
        <taxon>Dikarya</taxon>
        <taxon>Ascomycota</taxon>
        <taxon>Pezizomycotina</taxon>
        <taxon>Lecanoromycetes</taxon>
        <taxon>OSLEUM clade</taxon>
        <taxon>Umbilicariomycetidae</taxon>
        <taxon>Umbilicariales</taxon>
        <taxon>Umbilicariaceae</taxon>
        <taxon>Lasallia</taxon>
    </lineage>
</organism>
<protein>
    <submittedName>
        <fullName evidence="1">Uncharacterized protein</fullName>
    </submittedName>
</protein>
<dbReference type="Pfam" id="PF11927">
    <property type="entry name" value="HODM_asu-like"/>
    <property type="match status" value="1"/>
</dbReference>
<gene>
    <name evidence="1" type="ORF">FRX48_08286</name>
</gene>
<dbReference type="Proteomes" id="UP000324767">
    <property type="component" value="Unassembled WGS sequence"/>
</dbReference>
<name>A0A5M8PFC8_9LECA</name>
<evidence type="ECO:0000313" key="2">
    <source>
        <dbReference type="Proteomes" id="UP000324767"/>
    </source>
</evidence>
<evidence type="ECO:0000313" key="1">
    <source>
        <dbReference type="EMBL" id="KAA6407935.1"/>
    </source>
</evidence>
<dbReference type="InterPro" id="IPR021848">
    <property type="entry name" value="HODM_asu-like"/>
</dbReference>
<proteinExistence type="predicted"/>
<dbReference type="AlphaFoldDB" id="A0A5M8PFC8"/>
<dbReference type="OrthoDB" id="5043642at2759"/>
<comment type="caution">
    <text evidence="1">The sequence shown here is derived from an EMBL/GenBank/DDBJ whole genome shotgun (WGS) entry which is preliminary data.</text>
</comment>
<reference evidence="1 2" key="1">
    <citation type="submission" date="2019-09" db="EMBL/GenBank/DDBJ databases">
        <title>The hologenome of the rock-dwelling lichen Lasallia pustulata.</title>
        <authorList>
            <person name="Greshake Tzovaras B."/>
            <person name="Segers F."/>
            <person name="Bicker A."/>
            <person name="Dal Grande F."/>
            <person name="Otte J."/>
            <person name="Hankeln T."/>
            <person name="Schmitt I."/>
            <person name="Ebersberger I."/>
        </authorList>
    </citation>
    <scope>NUCLEOTIDE SEQUENCE [LARGE SCALE GENOMIC DNA]</scope>
    <source>
        <strain evidence="1">A1-1</strain>
    </source>
</reference>
<accession>A0A5M8PFC8</accession>
<sequence length="162" mass="18255">MVKGRSTDDDKGPVPRYKEKLQKSMDRYFTSIPVGKYVKRANWSISTNPTLHNPSGVGTKRPPTTANDFSNCHLRCERQTLHRLPRSNALVFAFHTYMTTLSEVRDEEGGTIAAELVAANEGLTKGSVPEMYDYKGVAIWGEGVRHFLRRGGRQKYSREYGG</sequence>